<dbReference type="InterPro" id="IPR011059">
    <property type="entry name" value="Metal-dep_hydrolase_composite"/>
</dbReference>
<dbReference type="EMBL" id="KV417280">
    <property type="protein sequence ID" value="KZO97261.1"/>
    <property type="molecule type" value="Genomic_DNA"/>
</dbReference>
<dbReference type="OrthoDB" id="5595695at2759"/>
<evidence type="ECO:0000313" key="4">
    <source>
        <dbReference type="Proteomes" id="UP000076738"/>
    </source>
</evidence>
<dbReference type="SUPFAM" id="SSF51338">
    <property type="entry name" value="Composite domain of metallo-dependent hydrolases"/>
    <property type="match status" value="1"/>
</dbReference>
<evidence type="ECO:0000313" key="3">
    <source>
        <dbReference type="EMBL" id="KZO97261.1"/>
    </source>
</evidence>
<evidence type="ECO:0000259" key="2">
    <source>
        <dbReference type="Pfam" id="PF01979"/>
    </source>
</evidence>
<dbReference type="Proteomes" id="UP000076738">
    <property type="component" value="Unassembled WGS sequence"/>
</dbReference>
<evidence type="ECO:0000256" key="1">
    <source>
        <dbReference type="SAM" id="MobiDB-lite"/>
    </source>
</evidence>
<protein>
    <recommendedName>
        <fullName evidence="2">Amidohydrolase-related domain-containing protein</fullName>
    </recommendedName>
</protein>
<dbReference type="PANTHER" id="PTHR43135">
    <property type="entry name" value="ALPHA-D-RIBOSE 1-METHYLPHOSPHONATE 5-TRIPHOSPHATE DIPHOSPHATASE"/>
    <property type="match status" value="1"/>
</dbReference>
<dbReference type="Pfam" id="PF01979">
    <property type="entry name" value="Amidohydro_1"/>
    <property type="match status" value="1"/>
</dbReference>
<reference evidence="3 4" key="1">
    <citation type="journal article" date="2016" name="Mol. Biol. Evol.">
        <title>Comparative Genomics of Early-Diverging Mushroom-Forming Fungi Provides Insights into the Origins of Lignocellulose Decay Capabilities.</title>
        <authorList>
            <person name="Nagy L.G."/>
            <person name="Riley R."/>
            <person name="Tritt A."/>
            <person name="Adam C."/>
            <person name="Daum C."/>
            <person name="Floudas D."/>
            <person name="Sun H."/>
            <person name="Yadav J.S."/>
            <person name="Pangilinan J."/>
            <person name="Larsson K.H."/>
            <person name="Matsuura K."/>
            <person name="Barry K."/>
            <person name="Labutti K."/>
            <person name="Kuo R."/>
            <person name="Ohm R.A."/>
            <person name="Bhattacharya S.S."/>
            <person name="Shirouzu T."/>
            <person name="Yoshinaga Y."/>
            <person name="Martin F.M."/>
            <person name="Grigoriev I.V."/>
            <person name="Hibbett D.S."/>
        </authorList>
    </citation>
    <scope>NUCLEOTIDE SEQUENCE [LARGE SCALE GENOMIC DNA]</scope>
    <source>
        <strain evidence="3 4">TUFC12733</strain>
    </source>
</reference>
<proteinExistence type="predicted"/>
<gene>
    <name evidence="3" type="ORF">CALVIDRAFT_536295</name>
</gene>
<dbReference type="InterPro" id="IPR006680">
    <property type="entry name" value="Amidohydro-rel"/>
</dbReference>
<dbReference type="InterPro" id="IPR057744">
    <property type="entry name" value="OTAase-like"/>
</dbReference>
<name>A0A167N1Y2_CALVF</name>
<dbReference type="PANTHER" id="PTHR43135:SF3">
    <property type="entry name" value="ALPHA-D-RIBOSE 1-METHYLPHOSPHONATE 5-TRIPHOSPHATE DIPHOSPHATASE"/>
    <property type="match status" value="1"/>
</dbReference>
<feature type="compositionally biased region" description="Basic and acidic residues" evidence="1">
    <location>
        <begin position="162"/>
        <end position="172"/>
    </location>
</feature>
<dbReference type="Gene3D" id="3.20.20.140">
    <property type="entry name" value="Metal-dependent hydrolases"/>
    <property type="match status" value="1"/>
</dbReference>
<dbReference type="Gene3D" id="2.30.40.10">
    <property type="entry name" value="Urease, subunit C, domain 1"/>
    <property type="match status" value="1"/>
</dbReference>
<sequence length="452" mass="48577">MLILTSKLFDPEFKEATACFLSDQTVVVDKPSGLVSYVRSTTKEDLELLHEPGEEEVLDLRGLTVLPGFVDAHVHFFLHPMKDVSWSDQVTKQSVPERVVRAVTHARATIMAGFTTVRDLGTEGAEDADLAVRKCIALGLVPGPRYFCVTRAIVSTGSYGPKSERNPSKNDVDGATGADAADGPDECRKAVRRQIGAGADWIKIYADYAFRGRLGPVDPAKGEANLPLFAEDEISMMINTAHSLGVKITAHASMAQSIKTLSRLGIDSVEHGPEVDIEGLEAMAQAGVTWVPTLSAFFLAGGAGRWPKLQTAFAAGLKIPGLKIAAGGDTGVMAHGENALELRLMYENGMRWREVLRAATLVSGELVVGMEYSGKGRKRKLKELVGLARSGKGEKLGDNALPLGLIKPGYAADIIAIKGDLEKDFVEAIQPESVVFVMKGGKVFKRDGEAKY</sequence>
<dbReference type="InterPro" id="IPR032466">
    <property type="entry name" value="Metal_Hydrolase"/>
</dbReference>
<dbReference type="GO" id="GO:0016810">
    <property type="term" value="F:hydrolase activity, acting on carbon-nitrogen (but not peptide) bonds"/>
    <property type="evidence" value="ECO:0007669"/>
    <property type="project" value="InterPro"/>
</dbReference>
<dbReference type="InterPro" id="IPR051781">
    <property type="entry name" value="Metallo-dep_Hydrolase"/>
</dbReference>
<dbReference type="SUPFAM" id="SSF51556">
    <property type="entry name" value="Metallo-dependent hydrolases"/>
    <property type="match status" value="1"/>
</dbReference>
<feature type="region of interest" description="Disordered" evidence="1">
    <location>
        <begin position="158"/>
        <end position="186"/>
    </location>
</feature>
<dbReference type="CDD" id="cd01299">
    <property type="entry name" value="Met_dep_hydrolase_A"/>
    <property type="match status" value="1"/>
</dbReference>
<accession>A0A167N1Y2</accession>
<dbReference type="STRING" id="1330018.A0A167N1Y2"/>
<feature type="domain" description="Amidohydrolase-related" evidence="2">
    <location>
        <begin position="64"/>
        <end position="361"/>
    </location>
</feature>
<keyword evidence="4" id="KW-1185">Reference proteome</keyword>
<dbReference type="AlphaFoldDB" id="A0A167N1Y2"/>
<organism evidence="3 4">
    <name type="scientific">Calocera viscosa (strain TUFC12733)</name>
    <dbReference type="NCBI Taxonomy" id="1330018"/>
    <lineage>
        <taxon>Eukaryota</taxon>
        <taxon>Fungi</taxon>
        <taxon>Dikarya</taxon>
        <taxon>Basidiomycota</taxon>
        <taxon>Agaricomycotina</taxon>
        <taxon>Dacrymycetes</taxon>
        <taxon>Dacrymycetales</taxon>
        <taxon>Dacrymycetaceae</taxon>
        <taxon>Calocera</taxon>
    </lineage>
</organism>